<dbReference type="KEGG" id="nfl:COO91_01974"/>
<evidence type="ECO:0008006" key="4">
    <source>
        <dbReference type="Google" id="ProtNLM"/>
    </source>
</evidence>
<reference evidence="2 3" key="1">
    <citation type="submission" date="2017-11" db="EMBL/GenBank/DDBJ databases">
        <title>Complete genome of a free-living desiccation-tolerant cyanobacterium and its photosynthetic adaptation to extreme terrestrial habitat.</title>
        <authorList>
            <person name="Shang J."/>
        </authorList>
    </citation>
    <scope>NUCLEOTIDE SEQUENCE [LARGE SCALE GENOMIC DNA]</scope>
    <source>
        <strain evidence="2 3">CCNUN1</strain>
    </source>
</reference>
<sequence>MHCPPVVECFRFGLVRRSSLLELQPPHPDLPAWRSFRRSLKPRRRDALLRLGLSLFFVNFILANASPTWQSDRLLEIAKRSPSFQATLAISA</sequence>
<keyword evidence="3" id="KW-1185">Reference proteome</keyword>
<protein>
    <recommendedName>
        <fullName evidence="4">Transmembrane protein</fullName>
    </recommendedName>
</protein>
<evidence type="ECO:0000256" key="1">
    <source>
        <dbReference type="SAM" id="Phobius"/>
    </source>
</evidence>
<proteinExistence type="predicted"/>
<feature type="transmembrane region" description="Helical" evidence="1">
    <location>
        <begin position="47"/>
        <end position="65"/>
    </location>
</feature>
<evidence type="ECO:0000313" key="2">
    <source>
        <dbReference type="EMBL" id="AUB36075.1"/>
    </source>
</evidence>
<keyword evidence="1" id="KW-0812">Transmembrane</keyword>
<dbReference type="AlphaFoldDB" id="A0A2K8SMM1"/>
<keyword evidence="1" id="KW-1133">Transmembrane helix</keyword>
<organism evidence="2 3">
    <name type="scientific">Nostoc flagelliforme CCNUN1</name>
    <dbReference type="NCBI Taxonomy" id="2038116"/>
    <lineage>
        <taxon>Bacteria</taxon>
        <taxon>Bacillati</taxon>
        <taxon>Cyanobacteriota</taxon>
        <taxon>Cyanophyceae</taxon>
        <taxon>Nostocales</taxon>
        <taxon>Nostocaceae</taxon>
        <taxon>Nostoc</taxon>
    </lineage>
</organism>
<evidence type="ECO:0000313" key="3">
    <source>
        <dbReference type="Proteomes" id="UP000232003"/>
    </source>
</evidence>
<dbReference type="Proteomes" id="UP000232003">
    <property type="component" value="Chromosome"/>
</dbReference>
<keyword evidence="1" id="KW-0472">Membrane</keyword>
<name>A0A2K8SMM1_9NOSO</name>
<accession>A0A2K8SMM1</accession>
<gene>
    <name evidence="2" type="ORF">COO91_01974</name>
</gene>
<dbReference type="EMBL" id="CP024785">
    <property type="protein sequence ID" value="AUB36075.1"/>
    <property type="molecule type" value="Genomic_DNA"/>
</dbReference>